<gene>
    <name evidence="2" type="ORF">TKK_005844</name>
</gene>
<organism evidence="2 3">
    <name type="scientific">Trichogramma kaykai</name>
    <dbReference type="NCBI Taxonomy" id="54128"/>
    <lineage>
        <taxon>Eukaryota</taxon>
        <taxon>Metazoa</taxon>
        <taxon>Ecdysozoa</taxon>
        <taxon>Arthropoda</taxon>
        <taxon>Hexapoda</taxon>
        <taxon>Insecta</taxon>
        <taxon>Pterygota</taxon>
        <taxon>Neoptera</taxon>
        <taxon>Endopterygota</taxon>
        <taxon>Hymenoptera</taxon>
        <taxon>Apocrita</taxon>
        <taxon>Proctotrupomorpha</taxon>
        <taxon>Chalcidoidea</taxon>
        <taxon>Trichogrammatidae</taxon>
        <taxon>Trichogramma</taxon>
    </lineage>
</organism>
<evidence type="ECO:0000313" key="2">
    <source>
        <dbReference type="EMBL" id="KAL3400686.1"/>
    </source>
</evidence>
<proteinExistence type="predicted"/>
<evidence type="ECO:0000259" key="1">
    <source>
        <dbReference type="Pfam" id="PF16087"/>
    </source>
</evidence>
<dbReference type="Proteomes" id="UP001627154">
    <property type="component" value="Unassembled WGS sequence"/>
</dbReference>
<reference evidence="2 3" key="1">
    <citation type="journal article" date="2024" name="bioRxiv">
        <title>A reference genome for Trichogramma kaykai: A tiny desert-dwelling parasitoid wasp with competing sex-ratio distorters.</title>
        <authorList>
            <person name="Culotta J."/>
            <person name="Lindsey A.R."/>
        </authorList>
    </citation>
    <scope>NUCLEOTIDE SEQUENCE [LARGE SCALE GENOMIC DNA]</scope>
    <source>
        <strain evidence="2 3">KSX58</strain>
    </source>
</reference>
<dbReference type="Pfam" id="PF16087">
    <property type="entry name" value="DUF4817"/>
    <property type="match status" value="1"/>
</dbReference>
<dbReference type="AlphaFoldDB" id="A0ABD2X5P4"/>
<comment type="caution">
    <text evidence="2">The sequence shown here is derived from an EMBL/GenBank/DDBJ whole genome shotgun (WGS) entry which is preliminary data.</text>
</comment>
<dbReference type="EMBL" id="JBJJXI010000050">
    <property type="protein sequence ID" value="KAL3400686.1"/>
    <property type="molecule type" value="Genomic_DNA"/>
</dbReference>
<name>A0ABD2X5P4_9HYME</name>
<accession>A0ABD2X5P4</accession>
<feature type="domain" description="DUF4817" evidence="1">
    <location>
        <begin position="2"/>
        <end position="45"/>
    </location>
</feature>
<protein>
    <recommendedName>
        <fullName evidence="1">DUF4817 domain-containing protein</fullName>
    </recommendedName>
</protein>
<keyword evidence="3" id="KW-1185">Reference proteome</keyword>
<dbReference type="InterPro" id="IPR032135">
    <property type="entry name" value="DUF4817"/>
</dbReference>
<evidence type="ECO:0000313" key="3">
    <source>
        <dbReference type="Proteomes" id="UP001627154"/>
    </source>
</evidence>
<sequence>MNMVLLYGQCNMNAAAAAREYAFQFGRPGVRLPSRNVILAAVNRGFEDGNLIPVLHRGHGQGVCNALTKTSSAQCFTCEATNSTLNNLETIISRLTNKKALKYGFPVLHAWIRFMEFVLHVSYRLKLTKKLWQVNTSIYYYRLHCWYC</sequence>